<accession>A0ABY8JKI2</accession>
<protein>
    <submittedName>
        <fullName evidence="1">Uncharacterized protein</fullName>
    </submittedName>
</protein>
<proteinExistence type="predicted"/>
<dbReference type="Proteomes" id="UP001221546">
    <property type="component" value="Chromosome"/>
</dbReference>
<gene>
    <name evidence="1" type="ORF">QA636_07275</name>
</gene>
<evidence type="ECO:0000313" key="1">
    <source>
        <dbReference type="EMBL" id="WFU65329.1"/>
    </source>
</evidence>
<evidence type="ECO:0000313" key="2">
    <source>
        <dbReference type="Proteomes" id="UP001221546"/>
    </source>
</evidence>
<reference evidence="1 2" key="1">
    <citation type="submission" date="2023-04" db="EMBL/GenBank/DDBJ databases">
        <title>Australian commercial rhizobial inoculants.</title>
        <authorList>
            <person name="Kohlmeier M.G."/>
            <person name="O'Hara G.W."/>
            <person name="Colombi E."/>
            <person name="Ramsay J.P."/>
            <person name="Terpolilli J."/>
        </authorList>
    </citation>
    <scope>NUCLEOTIDE SEQUENCE [LARGE SCALE GENOMIC DNA]</scope>
    <source>
        <strain evidence="1 2">CB627</strain>
    </source>
</reference>
<name>A0ABY8JKI2_9BRAD</name>
<sequence length="144" mass="16413">MHLMAQHVLDGVARRTRLTAPDFIFRECVRFIPYHIQFHDRRISALLSLTSAQHLVGMKRARTIEIHSRGPRFAASAQIDPALIKFAEALAIADARRDHLFESERLMKNHLDAAGDKRISSGIRDETRSDLCSVLDRASKRKID</sequence>
<keyword evidence="2" id="KW-1185">Reference proteome</keyword>
<dbReference type="RefSeq" id="WP_143029744.1">
    <property type="nucleotide sequence ID" value="NZ_CP121646.1"/>
</dbReference>
<dbReference type="EMBL" id="CP121646">
    <property type="protein sequence ID" value="WFU65329.1"/>
    <property type="molecule type" value="Genomic_DNA"/>
</dbReference>
<organism evidence="1 2">
    <name type="scientific">Bradyrhizobium brasilense</name>
    <dbReference type="NCBI Taxonomy" id="1419277"/>
    <lineage>
        <taxon>Bacteria</taxon>
        <taxon>Pseudomonadati</taxon>
        <taxon>Pseudomonadota</taxon>
        <taxon>Alphaproteobacteria</taxon>
        <taxon>Hyphomicrobiales</taxon>
        <taxon>Nitrobacteraceae</taxon>
        <taxon>Bradyrhizobium</taxon>
    </lineage>
</organism>